<gene>
    <name evidence="1" type="ORF">Tco_0891544</name>
</gene>
<protein>
    <submittedName>
        <fullName evidence="1">Uncharacterized protein</fullName>
    </submittedName>
</protein>
<keyword evidence="2" id="KW-1185">Reference proteome</keyword>
<reference evidence="1" key="1">
    <citation type="journal article" date="2022" name="Int. J. Mol. Sci.">
        <title>Draft Genome of Tanacetum Coccineum: Genomic Comparison of Closely Related Tanacetum-Family Plants.</title>
        <authorList>
            <person name="Yamashiro T."/>
            <person name="Shiraishi A."/>
            <person name="Nakayama K."/>
            <person name="Satake H."/>
        </authorList>
    </citation>
    <scope>NUCLEOTIDE SEQUENCE</scope>
</reference>
<organism evidence="1 2">
    <name type="scientific">Tanacetum coccineum</name>
    <dbReference type="NCBI Taxonomy" id="301880"/>
    <lineage>
        <taxon>Eukaryota</taxon>
        <taxon>Viridiplantae</taxon>
        <taxon>Streptophyta</taxon>
        <taxon>Embryophyta</taxon>
        <taxon>Tracheophyta</taxon>
        <taxon>Spermatophyta</taxon>
        <taxon>Magnoliopsida</taxon>
        <taxon>eudicotyledons</taxon>
        <taxon>Gunneridae</taxon>
        <taxon>Pentapetalae</taxon>
        <taxon>asterids</taxon>
        <taxon>campanulids</taxon>
        <taxon>Asterales</taxon>
        <taxon>Asteraceae</taxon>
        <taxon>Asteroideae</taxon>
        <taxon>Anthemideae</taxon>
        <taxon>Anthemidinae</taxon>
        <taxon>Tanacetum</taxon>
    </lineage>
</organism>
<dbReference type="Proteomes" id="UP001151760">
    <property type="component" value="Unassembled WGS sequence"/>
</dbReference>
<name>A0ABQ5C597_9ASTR</name>
<comment type="caution">
    <text evidence="1">The sequence shown here is derived from an EMBL/GenBank/DDBJ whole genome shotgun (WGS) entry which is preliminary data.</text>
</comment>
<proteinExistence type="predicted"/>
<reference evidence="1" key="2">
    <citation type="submission" date="2022-01" db="EMBL/GenBank/DDBJ databases">
        <authorList>
            <person name="Yamashiro T."/>
            <person name="Shiraishi A."/>
            <person name="Satake H."/>
            <person name="Nakayama K."/>
        </authorList>
    </citation>
    <scope>NUCLEOTIDE SEQUENCE</scope>
</reference>
<sequence>MENEGVRFCCVGGVYFGGGVGWKRRRNWSGCNRLVYGGEGELNVCGYWWEGYLCGGGRGEDGMGYGGRLGEWKGSRLKVGGGWGDNVEKGDSDYVCDMRTGGEDIMKGASTYWENGLRDLRLIGGGRRGLEVGKDGGR</sequence>
<dbReference type="EMBL" id="BQNB010013903">
    <property type="protein sequence ID" value="GJT21607.1"/>
    <property type="molecule type" value="Genomic_DNA"/>
</dbReference>
<evidence type="ECO:0000313" key="1">
    <source>
        <dbReference type="EMBL" id="GJT21607.1"/>
    </source>
</evidence>
<evidence type="ECO:0000313" key="2">
    <source>
        <dbReference type="Proteomes" id="UP001151760"/>
    </source>
</evidence>
<accession>A0ABQ5C597</accession>